<feature type="domain" description="ATPase AAA-type core" evidence="3">
    <location>
        <begin position="13"/>
        <end position="85"/>
    </location>
</feature>
<name>A0ABP1BXS3_9BRYO</name>
<dbReference type="Pfam" id="PF07724">
    <property type="entry name" value="AAA_2"/>
    <property type="match status" value="1"/>
</dbReference>
<evidence type="ECO:0000313" key="4">
    <source>
        <dbReference type="EMBL" id="CAK9881193.1"/>
    </source>
</evidence>
<dbReference type="SUPFAM" id="SSF52540">
    <property type="entry name" value="P-loop containing nucleoside triphosphate hydrolases"/>
    <property type="match status" value="1"/>
</dbReference>
<gene>
    <name evidence="4" type="ORF">CSSPJE1EN2_LOCUS22592</name>
</gene>
<proteinExistence type="predicted"/>
<evidence type="ECO:0000256" key="2">
    <source>
        <dbReference type="ARBA" id="ARBA00022840"/>
    </source>
</evidence>
<organism evidence="4 5">
    <name type="scientific">Sphagnum jensenii</name>
    <dbReference type="NCBI Taxonomy" id="128206"/>
    <lineage>
        <taxon>Eukaryota</taxon>
        <taxon>Viridiplantae</taxon>
        <taxon>Streptophyta</taxon>
        <taxon>Embryophyta</taxon>
        <taxon>Bryophyta</taxon>
        <taxon>Sphagnophytina</taxon>
        <taxon>Sphagnopsida</taxon>
        <taxon>Sphagnales</taxon>
        <taxon>Sphagnaceae</taxon>
        <taxon>Sphagnum</taxon>
    </lineage>
</organism>
<dbReference type="InterPro" id="IPR001270">
    <property type="entry name" value="ClpA/B"/>
</dbReference>
<accession>A0ABP1BXS3</accession>
<keyword evidence="2" id="KW-0067">ATP-binding</keyword>
<keyword evidence="1" id="KW-0547">Nucleotide-binding</keyword>
<dbReference type="InterPro" id="IPR027417">
    <property type="entry name" value="P-loop_NTPase"/>
</dbReference>
<dbReference type="PRINTS" id="PR00300">
    <property type="entry name" value="CLPPROTEASEA"/>
</dbReference>
<dbReference type="PANTHER" id="PTHR11638">
    <property type="entry name" value="ATP-DEPENDENT CLP PROTEASE"/>
    <property type="match status" value="1"/>
</dbReference>
<evidence type="ECO:0000259" key="3">
    <source>
        <dbReference type="Pfam" id="PF07724"/>
    </source>
</evidence>
<dbReference type="Gene3D" id="3.40.50.300">
    <property type="entry name" value="P-loop containing nucleotide triphosphate hydrolases"/>
    <property type="match status" value="1"/>
</dbReference>
<protein>
    <recommendedName>
        <fullName evidence="3">ATPase AAA-type core domain-containing protein</fullName>
    </recommendedName>
</protein>
<evidence type="ECO:0000256" key="1">
    <source>
        <dbReference type="ARBA" id="ARBA00022741"/>
    </source>
</evidence>
<evidence type="ECO:0000313" key="5">
    <source>
        <dbReference type="Proteomes" id="UP001497522"/>
    </source>
</evidence>
<dbReference type="Proteomes" id="UP001497522">
    <property type="component" value="Chromosome 8"/>
</dbReference>
<dbReference type="PANTHER" id="PTHR11638:SF185">
    <property type="entry name" value="ATP-DEPENDENT CLP PROTEASE ATP-BINDING SUBUNIT"/>
    <property type="match status" value="1"/>
</dbReference>
<dbReference type="InterPro" id="IPR050130">
    <property type="entry name" value="ClpA_ClpB"/>
</dbReference>
<dbReference type="InterPro" id="IPR003959">
    <property type="entry name" value="ATPase_AAA_core"/>
</dbReference>
<keyword evidence="5" id="KW-1185">Reference proteome</keyword>
<sequence>MAGEGYDTIGHESEYMERHSVSKLIGSPPGYVGYGDGRALTEAVHQKPINLILIDEIEKAHPDAFNILQVFEDGHLNNPQGWTINPELFPAIPSCGTSDVATSAVILVAELRQGVSIGAGSLVFDCTLNSSIQIDLWGSCNNIWNAKLFPVVSKHDGKNGPGGIQGIDIAMWLMGVWHEGADHNQTMLKHWQSLTECVSLQDIHNHIDFKQMYYDVNTHWAALAVGFASSSNEH</sequence>
<dbReference type="EMBL" id="OZ023709">
    <property type="protein sequence ID" value="CAK9881193.1"/>
    <property type="molecule type" value="Genomic_DNA"/>
</dbReference>
<reference evidence="4" key="1">
    <citation type="submission" date="2024-03" db="EMBL/GenBank/DDBJ databases">
        <authorList>
            <consortium name="ELIXIR-Norway"/>
            <consortium name="Elixir Norway"/>
        </authorList>
    </citation>
    <scope>NUCLEOTIDE SEQUENCE</scope>
</reference>